<protein>
    <submittedName>
        <fullName evidence="2">Uncharacterized protein</fullName>
    </submittedName>
</protein>
<evidence type="ECO:0000256" key="1">
    <source>
        <dbReference type="SAM" id="Phobius"/>
    </source>
</evidence>
<name>A0A1F5NTD1_9BACT</name>
<evidence type="ECO:0000313" key="2">
    <source>
        <dbReference type="EMBL" id="OGE80834.1"/>
    </source>
</evidence>
<keyword evidence="1" id="KW-1133">Transmembrane helix</keyword>
<accession>A0A1F5NTD1</accession>
<organism evidence="2 3">
    <name type="scientific">Candidatus Doudnabacteria bacterium RIFCSPHIGHO2_01_FULL_46_24</name>
    <dbReference type="NCBI Taxonomy" id="1817825"/>
    <lineage>
        <taxon>Bacteria</taxon>
        <taxon>Candidatus Doudnaibacteriota</taxon>
    </lineage>
</organism>
<gene>
    <name evidence="2" type="ORF">A2720_04725</name>
</gene>
<dbReference type="Proteomes" id="UP000178892">
    <property type="component" value="Unassembled WGS sequence"/>
</dbReference>
<keyword evidence="1" id="KW-0472">Membrane</keyword>
<feature type="transmembrane region" description="Helical" evidence="1">
    <location>
        <begin position="21"/>
        <end position="41"/>
    </location>
</feature>
<comment type="caution">
    <text evidence="2">The sequence shown here is derived from an EMBL/GenBank/DDBJ whole genome shotgun (WGS) entry which is preliminary data.</text>
</comment>
<reference evidence="2 3" key="1">
    <citation type="journal article" date="2016" name="Nat. Commun.">
        <title>Thousands of microbial genomes shed light on interconnected biogeochemical processes in an aquifer system.</title>
        <authorList>
            <person name="Anantharaman K."/>
            <person name="Brown C.T."/>
            <person name="Hug L.A."/>
            <person name="Sharon I."/>
            <person name="Castelle C.J."/>
            <person name="Probst A.J."/>
            <person name="Thomas B.C."/>
            <person name="Singh A."/>
            <person name="Wilkins M.J."/>
            <person name="Karaoz U."/>
            <person name="Brodie E.L."/>
            <person name="Williams K.H."/>
            <person name="Hubbard S.S."/>
            <person name="Banfield J.F."/>
        </authorList>
    </citation>
    <scope>NUCLEOTIDE SEQUENCE [LARGE SCALE GENOMIC DNA]</scope>
</reference>
<dbReference type="AlphaFoldDB" id="A0A1F5NTD1"/>
<proteinExistence type="predicted"/>
<sequence length="221" mass="25060">MDILQIIKPKIKPLKASFASLSVVHKLIILLILASLISLIIPHTTYASAVSANGQGLIFFIGDHEQFLQYLSEKATQKYAERLAREQYEKQQRLTGRVTKYLAAYGSPLTDTVPTLITLKNWKKIVALSNAESTLCRKYPKTTANCWGIGGSTLWDMGDNLTEGVVAMNRFLENYPKGSKIKYARMTFEQMNGLYKQPPMDHWVENNEVIYQDLLQIEQSI</sequence>
<dbReference type="EMBL" id="MFEL01000018">
    <property type="protein sequence ID" value="OGE80834.1"/>
    <property type="molecule type" value="Genomic_DNA"/>
</dbReference>
<keyword evidence="1" id="KW-0812">Transmembrane</keyword>
<evidence type="ECO:0000313" key="3">
    <source>
        <dbReference type="Proteomes" id="UP000178892"/>
    </source>
</evidence>